<keyword evidence="6 15" id="KW-0812">Transmembrane</keyword>
<sequence>MEMKAMREVLRRSREPCVSMKTFSWCMSERQLQGPCRELQRARCCTSALMNNILGHNVTWVTTQSRNINLISNTTWAQSHVNNYCLASCATQDVSNDLSNAAWATRSVNNQRLCKTWTTNVVNHNSLLSASTWAIQPRRQNLLGNGPTFSGFSTERSPLFRGFITERFSPFRGFSNERSPTFRGFSTEHPASRPQFLEYRARLDSTSPRHPRPAQQSWMGWRCCSSTSDATSSSSTHSTSSSASGQSTDSVVLTFEQGLPHLTVPLPSRRELCRFPLRPVTHTVDTLVQQLQAEDRGIDRVLVRTVDAEELTDLSDVRQLVNKLYAALHVDEHQVARERDIMQEIEEIRTQLIPLEKQRSKLVAAAERRATVLMYAGLGYMALQFGFLARLTWWEYSWDIMEPVTYFVTYGTAMACYAYYVLTKHDFLLPEVRDRQFLLGFHRKARKTGMDVDNYNSLKNRLHALESDLRRLRDPLALNLPPQRLAKIIAEDAAQSPLKSSTFSVLQDQLKSLLKIKH</sequence>
<comment type="similarity">
    <text evidence="2">Belongs to the MCU (TC 1.A.77) family.</text>
</comment>
<evidence type="ECO:0000259" key="16">
    <source>
        <dbReference type="Pfam" id="PF04678"/>
    </source>
</evidence>
<keyword evidence="4" id="KW-0109">Calcium transport</keyword>
<keyword evidence="11" id="KW-0496">Mitochondrion</keyword>
<dbReference type="GO" id="GO:0036444">
    <property type="term" value="P:calcium import into the mitochondrion"/>
    <property type="evidence" value="ECO:0007669"/>
    <property type="project" value="TreeGrafter"/>
</dbReference>
<evidence type="ECO:0000256" key="15">
    <source>
        <dbReference type="SAM" id="Phobius"/>
    </source>
</evidence>
<keyword evidence="5" id="KW-0107">Calcium channel</keyword>
<evidence type="ECO:0000256" key="6">
    <source>
        <dbReference type="ARBA" id="ARBA00022692"/>
    </source>
</evidence>
<dbReference type="GeneID" id="108676438"/>
<evidence type="ECO:0000256" key="5">
    <source>
        <dbReference type="ARBA" id="ARBA00022673"/>
    </source>
</evidence>
<keyword evidence="7" id="KW-0999">Mitochondrion inner membrane</keyword>
<evidence type="ECO:0000256" key="14">
    <source>
        <dbReference type="ARBA" id="ARBA00036634"/>
    </source>
</evidence>
<evidence type="ECO:0000256" key="7">
    <source>
        <dbReference type="ARBA" id="ARBA00022792"/>
    </source>
</evidence>
<evidence type="ECO:0000256" key="9">
    <source>
        <dbReference type="ARBA" id="ARBA00022989"/>
    </source>
</evidence>
<evidence type="ECO:0000256" key="8">
    <source>
        <dbReference type="ARBA" id="ARBA00022837"/>
    </source>
</evidence>
<keyword evidence="12 15" id="KW-0472">Membrane</keyword>
<dbReference type="InterPro" id="IPR006769">
    <property type="entry name" value="MCU_C"/>
</dbReference>
<evidence type="ECO:0000256" key="2">
    <source>
        <dbReference type="ARBA" id="ARBA00005653"/>
    </source>
</evidence>
<dbReference type="GO" id="GO:0015292">
    <property type="term" value="F:uniporter activity"/>
    <property type="evidence" value="ECO:0007669"/>
    <property type="project" value="TreeGrafter"/>
</dbReference>
<evidence type="ECO:0000256" key="11">
    <source>
        <dbReference type="ARBA" id="ARBA00023128"/>
    </source>
</evidence>
<protein>
    <submittedName>
        <fullName evidence="18">Calcium uniporter protein, mitochondrial-like</fullName>
    </submittedName>
</protein>
<name>A0A8B7P1U8_HYAAZ</name>
<organism evidence="17 18">
    <name type="scientific">Hyalella azteca</name>
    <name type="common">Amphipod</name>
    <dbReference type="NCBI Taxonomy" id="294128"/>
    <lineage>
        <taxon>Eukaryota</taxon>
        <taxon>Metazoa</taxon>
        <taxon>Ecdysozoa</taxon>
        <taxon>Arthropoda</taxon>
        <taxon>Crustacea</taxon>
        <taxon>Multicrustacea</taxon>
        <taxon>Malacostraca</taxon>
        <taxon>Eumalacostraca</taxon>
        <taxon>Peracarida</taxon>
        <taxon>Amphipoda</taxon>
        <taxon>Senticaudata</taxon>
        <taxon>Talitrida</taxon>
        <taxon>Talitroidea</taxon>
        <taxon>Hyalellidae</taxon>
        <taxon>Hyalella</taxon>
    </lineage>
</organism>
<proteinExistence type="inferred from homology"/>
<feature type="domain" description="Calcium uniporter protein C-terminal" evidence="16">
    <location>
        <begin position="299"/>
        <end position="458"/>
    </location>
</feature>
<keyword evidence="3" id="KW-0813">Transport</keyword>
<feature type="transmembrane region" description="Helical" evidence="15">
    <location>
        <begin position="404"/>
        <end position="422"/>
    </location>
</feature>
<keyword evidence="9 15" id="KW-1133">Transmembrane helix</keyword>
<keyword evidence="17" id="KW-1185">Reference proteome</keyword>
<dbReference type="PANTHER" id="PTHR13462:SF10">
    <property type="entry name" value="CALCIUM UNIPORTER PROTEIN, MITOCHONDRIAL"/>
    <property type="match status" value="1"/>
</dbReference>
<dbReference type="GO" id="GO:0005262">
    <property type="term" value="F:calcium channel activity"/>
    <property type="evidence" value="ECO:0007669"/>
    <property type="project" value="UniProtKB-KW"/>
</dbReference>
<dbReference type="AlphaFoldDB" id="A0A8B7P1U8"/>
<comment type="catalytic activity">
    <reaction evidence="14">
        <text>Ca(2+)(in) = Ca(2+)(out)</text>
        <dbReference type="Rhea" id="RHEA:29671"/>
        <dbReference type="ChEBI" id="CHEBI:29108"/>
    </reaction>
</comment>
<keyword evidence="13" id="KW-0407">Ion channel</keyword>
<dbReference type="GO" id="GO:1990246">
    <property type="term" value="C:uniplex complex"/>
    <property type="evidence" value="ECO:0007669"/>
    <property type="project" value="TreeGrafter"/>
</dbReference>
<dbReference type="GO" id="GO:0051560">
    <property type="term" value="P:mitochondrial calcium ion homeostasis"/>
    <property type="evidence" value="ECO:0007669"/>
    <property type="project" value="InterPro"/>
</dbReference>
<evidence type="ECO:0000256" key="12">
    <source>
        <dbReference type="ARBA" id="ARBA00023136"/>
    </source>
</evidence>
<keyword evidence="10" id="KW-0406">Ion transport</keyword>
<dbReference type="RefSeq" id="XP_018019998.1">
    <property type="nucleotide sequence ID" value="XM_018164509.2"/>
</dbReference>
<evidence type="ECO:0000256" key="3">
    <source>
        <dbReference type="ARBA" id="ARBA00022448"/>
    </source>
</evidence>
<dbReference type="Proteomes" id="UP000694843">
    <property type="component" value="Unplaced"/>
</dbReference>
<dbReference type="PANTHER" id="PTHR13462">
    <property type="entry name" value="CALCIUM UNIPORTER PROTEIN, MITOCHONDRIAL"/>
    <property type="match status" value="1"/>
</dbReference>
<evidence type="ECO:0000256" key="4">
    <source>
        <dbReference type="ARBA" id="ARBA00022568"/>
    </source>
</evidence>
<dbReference type="OrthoDB" id="278338at2759"/>
<dbReference type="Pfam" id="PF04678">
    <property type="entry name" value="MCU"/>
    <property type="match status" value="1"/>
</dbReference>
<gene>
    <name evidence="18" type="primary">LOC108676438</name>
</gene>
<evidence type="ECO:0000256" key="10">
    <source>
        <dbReference type="ARBA" id="ARBA00023065"/>
    </source>
</evidence>
<feature type="transmembrane region" description="Helical" evidence="15">
    <location>
        <begin position="372"/>
        <end position="392"/>
    </location>
</feature>
<evidence type="ECO:0000256" key="13">
    <source>
        <dbReference type="ARBA" id="ARBA00023303"/>
    </source>
</evidence>
<dbReference type="InterPro" id="IPR039055">
    <property type="entry name" value="MCU_fam"/>
</dbReference>
<comment type="subcellular location">
    <subcellularLocation>
        <location evidence="1">Mitochondrion inner membrane</location>
        <topology evidence="1">Multi-pass membrane protein</topology>
    </subcellularLocation>
</comment>
<reference evidence="18" key="1">
    <citation type="submission" date="2025-08" db="UniProtKB">
        <authorList>
            <consortium name="RefSeq"/>
        </authorList>
    </citation>
    <scope>IDENTIFICATION</scope>
    <source>
        <tissue evidence="18">Whole organism</tissue>
    </source>
</reference>
<dbReference type="CTD" id="90550"/>
<evidence type="ECO:0000313" key="18">
    <source>
        <dbReference type="RefSeq" id="XP_018019998.1"/>
    </source>
</evidence>
<evidence type="ECO:0000313" key="17">
    <source>
        <dbReference type="Proteomes" id="UP000694843"/>
    </source>
</evidence>
<accession>A0A8B7P1U8</accession>
<keyword evidence="8" id="KW-0106">Calcium</keyword>
<dbReference type="KEGG" id="hazt:108676438"/>
<evidence type="ECO:0000256" key="1">
    <source>
        <dbReference type="ARBA" id="ARBA00004448"/>
    </source>
</evidence>